<sequence>MELWIIHVFPQVLEAASTDPQNPKITSQDETQQNPRRPPLLPSERDNGAGPKRPKARQVASRYMSPSPSTSAASLSSSSSTSRRCPSPLVSRNSTPTSNTQASVPKRSVSVDRRRPIPSRSLTPDLYAKPGNAGEVSAATKLLVTSTRSLSVSFQGEAFSLPISKTKAAPQSPNLSNARKGTPERRRSSTPTRGKVDGSGDQAENSKPIDQHRWPGRTRQANPLWRSLDCTDETKKLIRSGNGIKTLQQSMIHESRRASFDGRLSLDLGNAEPLKAIHQAPDGNSVNESSVPSDLTASDSDSVSSGQYFRSARIWRGCQGKKWASWNCCFGKVLAGDEQSVEEVAGSRFSVIDEPCFEKW</sequence>
<dbReference type="AlphaFoldDB" id="A0A5J5B243"/>
<feature type="compositionally biased region" description="Polar residues" evidence="1">
    <location>
        <begin position="169"/>
        <end position="179"/>
    </location>
</feature>
<proteinExistence type="predicted"/>
<protein>
    <submittedName>
        <fullName evidence="2">Uncharacterized protein</fullName>
    </submittedName>
</protein>
<dbReference type="PANTHER" id="PTHR31807:SF2">
    <property type="entry name" value="PROTEIN SNOWY COTYLEDON 3"/>
    <property type="match status" value="1"/>
</dbReference>
<feature type="compositionally biased region" description="Polar residues" evidence="1">
    <location>
        <begin position="18"/>
        <end position="35"/>
    </location>
</feature>
<feature type="compositionally biased region" description="Polar residues" evidence="1">
    <location>
        <begin position="282"/>
        <end position="299"/>
    </location>
</feature>
<organism evidence="2 3">
    <name type="scientific">Nyssa sinensis</name>
    <dbReference type="NCBI Taxonomy" id="561372"/>
    <lineage>
        <taxon>Eukaryota</taxon>
        <taxon>Viridiplantae</taxon>
        <taxon>Streptophyta</taxon>
        <taxon>Embryophyta</taxon>
        <taxon>Tracheophyta</taxon>
        <taxon>Spermatophyta</taxon>
        <taxon>Magnoliopsida</taxon>
        <taxon>eudicotyledons</taxon>
        <taxon>Gunneridae</taxon>
        <taxon>Pentapetalae</taxon>
        <taxon>asterids</taxon>
        <taxon>Cornales</taxon>
        <taxon>Nyssaceae</taxon>
        <taxon>Nyssa</taxon>
    </lineage>
</organism>
<accession>A0A5J5B243</accession>
<name>A0A5J5B243_9ASTE</name>
<reference evidence="2 3" key="1">
    <citation type="submission" date="2019-09" db="EMBL/GenBank/DDBJ databases">
        <title>A chromosome-level genome assembly of the Chinese tupelo Nyssa sinensis.</title>
        <authorList>
            <person name="Yang X."/>
            <person name="Kang M."/>
            <person name="Yang Y."/>
            <person name="Xiong H."/>
            <person name="Wang M."/>
            <person name="Zhang Z."/>
            <person name="Wang Z."/>
            <person name="Wu H."/>
            <person name="Ma T."/>
            <person name="Liu J."/>
            <person name="Xi Z."/>
        </authorList>
    </citation>
    <scope>NUCLEOTIDE SEQUENCE [LARGE SCALE GENOMIC DNA]</scope>
    <source>
        <strain evidence="2">J267</strain>
        <tissue evidence="2">Leaf</tissue>
    </source>
</reference>
<feature type="region of interest" description="Disordered" evidence="1">
    <location>
        <begin position="164"/>
        <end position="223"/>
    </location>
</feature>
<feature type="compositionally biased region" description="Polar residues" evidence="1">
    <location>
        <begin position="90"/>
        <end position="103"/>
    </location>
</feature>
<feature type="region of interest" description="Disordered" evidence="1">
    <location>
        <begin position="17"/>
        <end position="132"/>
    </location>
</feature>
<dbReference type="GO" id="GO:0005880">
    <property type="term" value="C:nuclear microtubule"/>
    <property type="evidence" value="ECO:0007669"/>
    <property type="project" value="TreeGrafter"/>
</dbReference>
<evidence type="ECO:0000313" key="3">
    <source>
        <dbReference type="Proteomes" id="UP000325577"/>
    </source>
</evidence>
<feature type="compositionally biased region" description="Low complexity" evidence="1">
    <location>
        <begin position="65"/>
        <end position="89"/>
    </location>
</feature>
<feature type="region of interest" description="Disordered" evidence="1">
    <location>
        <begin position="278"/>
        <end position="299"/>
    </location>
</feature>
<evidence type="ECO:0000313" key="2">
    <source>
        <dbReference type="EMBL" id="KAA8536266.1"/>
    </source>
</evidence>
<dbReference type="GO" id="GO:0008017">
    <property type="term" value="F:microtubule binding"/>
    <property type="evidence" value="ECO:0007669"/>
    <property type="project" value="TreeGrafter"/>
</dbReference>
<dbReference type="GO" id="GO:0005737">
    <property type="term" value="C:cytoplasm"/>
    <property type="evidence" value="ECO:0007669"/>
    <property type="project" value="TreeGrafter"/>
</dbReference>
<evidence type="ECO:0000256" key="1">
    <source>
        <dbReference type="SAM" id="MobiDB-lite"/>
    </source>
</evidence>
<dbReference type="PANTHER" id="PTHR31807">
    <property type="entry name" value="AUGMIN FAMILY MEMBER"/>
    <property type="match status" value="1"/>
</dbReference>
<dbReference type="Proteomes" id="UP000325577">
    <property type="component" value="Linkage Group LG16"/>
</dbReference>
<dbReference type="EMBL" id="CM018039">
    <property type="protein sequence ID" value="KAA8536266.1"/>
    <property type="molecule type" value="Genomic_DNA"/>
</dbReference>
<dbReference type="GO" id="GO:0051225">
    <property type="term" value="P:spindle assembly"/>
    <property type="evidence" value="ECO:0007669"/>
    <property type="project" value="TreeGrafter"/>
</dbReference>
<dbReference type="OrthoDB" id="1924320at2759"/>
<gene>
    <name evidence="2" type="ORF">F0562_028744</name>
</gene>
<keyword evidence="3" id="KW-1185">Reference proteome</keyword>